<dbReference type="HOGENOM" id="CLU_035002_0_0_11"/>
<keyword evidence="6 7" id="KW-0472">Membrane</keyword>
<dbReference type="AlphaFoldDB" id="A0A0B6TSD2"/>
<keyword evidence="3" id="KW-1003">Cell membrane</keyword>
<feature type="transmembrane region" description="Helical" evidence="7">
    <location>
        <begin position="111"/>
        <end position="131"/>
    </location>
</feature>
<dbReference type="CDD" id="cd17325">
    <property type="entry name" value="MFS_MdtG_SLC18_like"/>
    <property type="match status" value="1"/>
</dbReference>
<dbReference type="STRING" id="1224162.B840_04355"/>
<dbReference type="GO" id="GO:0022857">
    <property type="term" value="F:transmembrane transporter activity"/>
    <property type="evidence" value="ECO:0007669"/>
    <property type="project" value="InterPro"/>
</dbReference>
<evidence type="ECO:0000256" key="4">
    <source>
        <dbReference type="ARBA" id="ARBA00022692"/>
    </source>
</evidence>
<evidence type="ECO:0000256" key="1">
    <source>
        <dbReference type="ARBA" id="ARBA00004651"/>
    </source>
</evidence>
<feature type="transmembrane region" description="Helical" evidence="7">
    <location>
        <begin position="269"/>
        <end position="290"/>
    </location>
</feature>
<dbReference type="RefSeq" id="WP_042621113.1">
    <property type="nucleotide sequence ID" value="NZ_CP007790.1"/>
</dbReference>
<evidence type="ECO:0000256" key="6">
    <source>
        <dbReference type="ARBA" id="ARBA00023136"/>
    </source>
</evidence>
<comment type="subcellular location">
    <subcellularLocation>
        <location evidence="1">Cell membrane</location>
        <topology evidence="1">Multi-pass membrane protein</topology>
    </subcellularLocation>
</comment>
<dbReference type="InterPro" id="IPR005829">
    <property type="entry name" value="Sugar_transporter_CS"/>
</dbReference>
<dbReference type="PANTHER" id="PTHR23517">
    <property type="entry name" value="RESISTANCE PROTEIN MDTM, PUTATIVE-RELATED-RELATED"/>
    <property type="match status" value="1"/>
</dbReference>
<evidence type="ECO:0000313" key="9">
    <source>
        <dbReference type="EMBL" id="AJK68490.1"/>
    </source>
</evidence>
<feature type="transmembrane region" description="Helical" evidence="7">
    <location>
        <begin position="392"/>
        <end position="411"/>
    </location>
</feature>
<dbReference type="SUPFAM" id="SSF103473">
    <property type="entry name" value="MFS general substrate transporter"/>
    <property type="match status" value="2"/>
</dbReference>
<gene>
    <name evidence="9" type="ORF">B840_04355</name>
</gene>
<evidence type="ECO:0000256" key="3">
    <source>
        <dbReference type="ARBA" id="ARBA00022475"/>
    </source>
</evidence>
<dbReference type="InterPro" id="IPR036259">
    <property type="entry name" value="MFS_trans_sf"/>
</dbReference>
<sequence length="422" mass="44043">MTSSAHPSGPRLGLRENAPQFALLVAVNALVGGMVGQQQTTLPLLAEQVFGLAGYSFVFAYVAVFGIAKAASNYVAGIFSDRYGRKPVLLAGWLFGLPVPLLIMWAPSWEWIILANLFLGINQGLAWSTTVTMKIDLVGPKQRGLAMGLNEAAGYLAVSVTSMAAGWIAAEHGLRPAPFLLGLAYAVIALVVVSLFVRETRGFVELEAAAPEPSQSRATGLSNAQIFTLVSWRDRALSSASLAGMANNLNFGLSWGVFPLLFAGAGLRLGQVGLLVALYPLVWGFGQLATGWLSDHLGRKPLVTAGMFLQAAALAVIAASHAMPGWAAGTMLLGLGSALVYPALLAVIGDVAAPEWRGRAVGIYRVWRDLGYTAGALLGGLVADAVGLSSAVWAAAGLSTAVGMVVAYRLFETHPGKRTAAA</sequence>
<evidence type="ECO:0000259" key="8">
    <source>
        <dbReference type="PROSITE" id="PS50850"/>
    </source>
</evidence>
<protein>
    <submittedName>
        <fullName evidence="9">Arabinose efflux permease family protein</fullName>
    </submittedName>
</protein>
<dbReference type="Proteomes" id="UP000031928">
    <property type="component" value="Chromosome"/>
</dbReference>
<reference evidence="9 10" key="1">
    <citation type="submission" date="2014-05" db="EMBL/GenBank/DDBJ databases">
        <title>Complete genome sequence of Corynebacterium marinum DSM 44953.</title>
        <authorList>
            <person name="Schaffert L."/>
            <person name="Albersmeier A."/>
            <person name="Kalinowski J."/>
            <person name="Ruckert C."/>
        </authorList>
    </citation>
    <scope>NUCLEOTIDE SEQUENCE [LARGE SCALE GENOMIC DNA]</scope>
    <source>
        <strain evidence="9 10">DSM 44953</strain>
    </source>
</reference>
<feature type="transmembrane region" description="Helical" evidence="7">
    <location>
        <begin position="176"/>
        <end position="197"/>
    </location>
</feature>
<proteinExistence type="predicted"/>
<dbReference type="EMBL" id="CP007790">
    <property type="protein sequence ID" value="AJK68490.1"/>
    <property type="molecule type" value="Genomic_DNA"/>
</dbReference>
<evidence type="ECO:0000256" key="7">
    <source>
        <dbReference type="SAM" id="Phobius"/>
    </source>
</evidence>
<feature type="transmembrane region" description="Helical" evidence="7">
    <location>
        <begin position="369"/>
        <end position="386"/>
    </location>
</feature>
<feature type="transmembrane region" description="Helical" evidence="7">
    <location>
        <begin position="302"/>
        <end position="320"/>
    </location>
</feature>
<feature type="domain" description="Major facilitator superfamily (MFS) profile" evidence="8">
    <location>
        <begin position="17"/>
        <end position="415"/>
    </location>
</feature>
<accession>A0A0B6TSD2</accession>
<dbReference type="Pfam" id="PF07690">
    <property type="entry name" value="MFS_1"/>
    <property type="match status" value="2"/>
</dbReference>
<dbReference type="InterPro" id="IPR050171">
    <property type="entry name" value="MFS_Transporters"/>
</dbReference>
<keyword evidence="5 7" id="KW-1133">Transmembrane helix</keyword>
<dbReference type="InterPro" id="IPR020846">
    <property type="entry name" value="MFS_dom"/>
</dbReference>
<organism evidence="9 10">
    <name type="scientific">Corynebacterium marinum DSM 44953</name>
    <dbReference type="NCBI Taxonomy" id="1224162"/>
    <lineage>
        <taxon>Bacteria</taxon>
        <taxon>Bacillati</taxon>
        <taxon>Actinomycetota</taxon>
        <taxon>Actinomycetes</taxon>
        <taxon>Mycobacteriales</taxon>
        <taxon>Corynebacteriaceae</taxon>
        <taxon>Corynebacterium</taxon>
    </lineage>
</organism>
<dbReference type="Gene3D" id="1.20.1250.20">
    <property type="entry name" value="MFS general substrate transporter like domains"/>
    <property type="match status" value="2"/>
</dbReference>
<dbReference type="PROSITE" id="PS50850">
    <property type="entry name" value="MFS"/>
    <property type="match status" value="1"/>
</dbReference>
<dbReference type="InterPro" id="IPR011701">
    <property type="entry name" value="MFS"/>
</dbReference>
<dbReference type="PROSITE" id="PS00216">
    <property type="entry name" value="SUGAR_TRANSPORT_1"/>
    <property type="match status" value="2"/>
</dbReference>
<dbReference type="KEGG" id="cmq:B840_04355"/>
<dbReference type="PANTHER" id="PTHR23517:SF3">
    <property type="entry name" value="INTEGRAL MEMBRANE TRANSPORT PROTEIN"/>
    <property type="match status" value="1"/>
</dbReference>
<evidence type="ECO:0000256" key="2">
    <source>
        <dbReference type="ARBA" id="ARBA00022448"/>
    </source>
</evidence>
<feature type="transmembrane region" description="Helical" evidence="7">
    <location>
        <begin position="242"/>
        <end position="263"/>
    </location>
</feature>
<name>A0A0B6TSD2_9CORY</name>
<dbReference type="GO" id="GO:0005886">
    <property type="term" value="C:plasma membrane"/>
    <property type="evidence" value="ECO:0007669"/>
    <property type="project" value="UniProtKB-SubCell"/>
</dbReference>
<feature type="transmembrane region" description="Helical" evidence="7">
    <location>
        <begin position="88"/>
        <end position="105"/>
    </location>
</feature>
<evidence type="ECO:0000313" key="10">
    <source>
        <dbReference type="Proteomes" id="UP000031928"/>
    </source>
</evidence>
<feature type="transmembrane region" description="Helical" evidence="7">
    <location>
        <begin position="49"/>
        <end position="68"/>
    </location>
</feature>
<feature type="transmembrane region" description="Helical" evidence="7">
    <location>
        <begin position="326"/>
        <end position="348"/>
    </location>
</feature>
<feature type="transmembrane region" description="Helical" evidence="7">
    <location>
        <begin position="152"/>
        <end position="170"/>
    </location>
</feature>
<evidence type="ECO:0000256" key="5">
    <source>
        <dbReference type="ARBA" id="ARBA00022989"/>
    </source>
</evidence>
<keyword evidence="2" id="KW-0813">Transport</keyword>
<feature type="transmembrane region" description="Helical" evidence="7">
    <location>
        <begin position="21"/>
        <end position="37"/>
    </location>
</feature>
<keyword evidence="4 7" id="KW-0812">Transmembrane</keyword>
<keyword evidence="10" id="KW-1185">Reference proteome</keyword>